<dbReference type="KEGG" id="mpw:MPR_2562"/>
<keyword evidence="2" id="KW-1185">Reference proteome</keyword>
<dbReference type="Proteomes" id="UP000183496">
    <property type="component" value="Unassembled WGS sequence"/>
</dbReference>
<dbReference type="EMBL" id="FOFY01000013">
    <property type="protein sequence ID" value="SER33889.1"/>
    <property type="molecule type" value="Genomic_DNA"/>
</dbReference>
<gene>
    <name evidence="1" type="ORF">SAMN04488089_11395</name>
</gene>
<evidence type="ECO:0000313" key="2">
    <source>
        <dbReference type="Proteomes" id="UP000183496"/>
    </source>
</evidence>
<organism evidence="1 2">
    <name type="scientific">Myroides profundi</name>
    <dbReference type="NCBI Taxonomy" id="480520"/>
    <lineage>
        <taxon>Bacteria</taxon>
        <taxon>Pseudomonadati</taxon>
        <taxon>Bacteroidota</taxon>
        <taxon>Flavobacteriia</taxon>
        <taxon>Flavobacteriales</taxon>
        <taxon>Flavobacteriaceae</taxon>
        <taxon>Myroides</taxon>
    </lineage>
</organism>
<accession>A0AAJ5BEY5</accession>
<reference evidence="1 2" key="1">
    <citation type="submission" date="2016-10" db="EMBL/GenBank/DDBJ databases">
        <authorList>
            <person name="Varghese N."/>
            <person name="Submissions S."/>
        </authorList>
    </citation>
    <scope>NUCLEOTIDE SEQUENCE [LARGE SCALE GENOMIC DNA]</scope>
    <source>
        <strain evidence="2">DSM 19823 / KCTC 23066 / CCTCC M 208030 / D25</strain>
    </source>
</reference>
<dbReference type="AlphaFoldDB" id="A0AAJ5BEY5"/>
<comment type="caution">
    <text evidence="1">The sequence shown here is derived from an EMBL/GenBank/DDBJ whole genome shotgun (WGS) entry which is preliminary data.</text>
</comment>
<proteinExistence type="predicted"/>
<name>A0AAJ5BEY5_MYRPR</name>
<dbReference type="RefSeq" id="WP_167541466.1">
    <property type="nucleotide sequence ID" value="NZ_CP010817.1"/>
</dbReference>
<sequence>MRKEQQQPKNKEVTPKSILLDVFKIKYITPPIRSYTSKIFNNYRKEDLEINMSFKY</sequence>
<protein>
    <submittedName>
        <fullName evidence="1">Uncharacterized protein</fullName>
    </submittedName>
</protein>
<evidence type="ECO:0000313" key="1">
    <source>
        <dbReference type="EMBL" id="SER33889.1"/>
    </source>
</evidence>